<evidence type="ECO:0000256" key="1">
    <source>
        <dbReference type="SAM" id="MobiDB-lite"/>
    </source>
</evidence>
<dbReference type="InterPro" id="IPR001611">
    <property type="entry name" value="Leu-rich_rpt"/>
</dbReference>
<feature type="compositionally biased region" description="Basic and acidic residues" evidence="1">
    <location>
        <begin position="692"/>
        <end position="701"/>
    </location>
</feature>
<gene>
    <name evidence="2" type="ORF">M9Y10_043306</name>
</gene>
<feature type="compositionally biased region" description="Polar residues" evidence="1">
    <location>
        <begin position="733"/>
        <end position="791"/>
    </location>
</feature>
<sequence length="833" mass="93759">MNVKRFLSDSYRRQIDHKINKLVINHQINQKHTNRPQTTQTKARCVSSILSPLPSLPNQKPNNTSKQNSNKKSKQTTSKNSNPITFEKASEIYKMKCQDLNLKPNQTAEKRFVEQFMNSIFPKSMRFSGLGLGPTCITHICKILLKNPQFVYLDLSMNRLREEGATILKMYLQLNPPIIFLNLKSNSIGITGTSSIFKSLEKNIHLTSLDLGAVDGIDRNRLGTPGCKAVGNMLLRNQTLSNLNLSMCGVTADGCSYIGQALTQNTSLFSLDLTANRFGSTGANALFKEDGSFGCIEALLLSRNAIGNEASKSICRQMILSNSIRSLDLSNNELSKPFLENLYSAFQEGTKISRLSLSKNKFGPECAEYLQLIIRDFPSLTYLDLSLNNLKDEGLILIAQGLKQNTTMNSIDLSETGMSDKSGIEFAHVISVHPSLQKLYLAENSLSDESGIEIANALCGNITLVVLSLSNNELRDDSAYALLDTLSVNSTISDLNVDYNDFGPNAYVDLSKKIEEHKRILNSNVADLAMKKIDWLKEEEGRLFQYNEDIKDMQKEISSALNEFDTKEDELKELCSLKEKEIDEMNEQYEEIMKKHDNIVSIRNDKTREHRHTINLLEKQKFEAAAQLKNLSTQRQILMVQRNRKKESLKQLKSDQESEISGLLKKKEELQNQIKCAIHEILRKKQEMINQEEEAKQNEKKARLKKKKKGKKTKQKNSAETVNSKKDDYEMPPTSSLKISDSNPNSMSTSAITTPSIGSSSLGEKFLNSLQSTPNFSFQDQSNIFVSQSMSPGKMPKPKNDSETTILPGFRPERPKPEDQRVSGDSDEKPNQE</sequence>
<dbReference type="PANTHER" id="PTHR24114">
    <property type="entry name" value="LEUCINE RICH REPEAT FAMILY PROTEIN"/>
    <property type="match status" value="1"/>
</dbReference>
<dbReference type="Pfam" id="PF13516">
    <property type="entry name" value="LRR_6"/>
    <property type="match status" value="4"/>
</dbReference>
<dbReference type="SUPFAM" id="SSF52047">
    <property type="entry name" value="RNI-like"/>
    <property type="match status" value="1"/>
</dbReference>
<feature type="compositionally biased region" description="Low complexity" evidence="1">
    <location>
        <begin position="50"/>
        <end position="68"/>
    </location>
</feature>
<reference evidence="2 3" key="1">
    <citation type="submission" date="2024-04" db="EMBL/GenBank/DDBJ databases">
        <title>Tritrichomonas musculus Genome.</title>
        <authorList>
            <person name="Alves-Ferreira E."/>
            <person name="Grigg M."/>
            <person name="Lorenzi H."/>
            <person name="Galac M."/>
        </authorList>
    </citation>
    <scope>NUCLEOTIDE SEQUENCE [LARGE SCALE GENOMIC DNA]</scope>
    <source>
        <strain evidence="2 3">EAF2021</strain>
    </source>
</reference>
<dbReference type="EMBL" id="JAPFFF010000008">
    <property type="protein sequence ID" value="KAK8884200.1"/>
    <property type="molecule type" value="Genomic_DNA"/>
</dbReference>
<feature type="region of interest" description="Disordered" evidence="1">
    <location>
        <begin position="692"/>
        <end position="833"/>
    </location>
</feature>
<name>A0ABR2JZB2_9EUKA</name>
<feature type="compositionally biased region" description="Basic residues" evidence="1">
    <location>
        <begin position="702"/>
        <end position="715"/>
    </location>
</feature>
<dbReference type="Gene3D" id="3.80.10.10">
    <property type="entry name" value="Ribonuclease Inhibitor"/>
    <property type="match status" value="3"/>
</dbReference>
<dbReference type="PANTHER" id="PTHR24114:SF2">
    <property type="entry name" value="F-BOX DOMAIN-CONTAINING PROTEIN-RELATED"/>
    <property type="match status" value="1"/>
</dbReference>
<comment type="caution">
    <text evidence="2">The sequence shown here is derived from an EMBL/GenBank/DDBJ whole genome shotgun (WGS) entry which is preliminary data.</text>
</comment>
<keyword evidence="3" id="KW-1185">Reference proteome</keyword>
<accession>A0ABR2JZB2</accession>
<dbReference type="InterPro" id="IPR052394">
    <property type="entry name" value="LRR-containing"/>
</dbReference>
<organism evidence="2 3">
    <name type="scientific">Tritrichomonas musculus</name>
    <dbReference type="NCBI Taxonomy" id="1915356"/>
    <lineage>
        <taxon>Eukaryota</taxon>
        <taxon>Metamonada</taxon>
        <taxon>Parabasalia</taxon>
        <taxon>Tritrichomonadida</taxon>
        <taxon>Tritrichomonadidae</taxon>
        <taxon>Tritrichomonas</taxon>
    </lineage>
</organism>
<dbReference type="SMART" id="SM00368">
    <property type="entry name" value="LRR_RI"/>
    <property type="match status" value="8"/>
</dbReference>
<evidence type="ECO:0000313" key="2">
    <source>
        <dbReference type="EMBL" id="KAK8884200.1"/>
    </source>
</evidence>
<feature type="compositionally biased region" description="Basic and acidic residues" evidence="1">
    <location>
        <begin position="811"/>
        <end position="833"/>
    </location>
</feature>
<feature type="region of interest" description="Disordered" evidence="1">
    <location>
        <begin position="50"/>
        <end position="83"/>
    </location>
</feature>
<dbReference type="InterPro" id="IPR032675">
    <property type="entry name" value="LRR_dom_sf"/>
</dbReference>
<evidence type="ECO:0008006" key="4">
    <source>
        <dbReference type="Google" id="ProtNLM"/>
    </source>
</evidence>
<evidence type="ECO:0000313" key="3">
    <source>
        <dbReference type="Proteomes" id="UP001470230"/>
    </source>
</evidence>
<proteinExistence type="predicted"/>
<protein>
    <recommendedName>
        <fullName evidence="4">Leucine Rich Repeat family protein</fullName>
    </recommendedName>
</protein>
<dbReference type="Proteomes" id="UP001470230">
    <property type="component" value="Unassembled WGS sequence"/>
</dbReference>